<dbReference type="Proteomes" id="UP001642540">
    <property type="component" value="Unassembled WGS sequence"/>
</dbReference>
<name>A0ABP1RJF1_9HEXA</name>
<sequence>MRKAIVGRRRVQQIAKKETDLLFSSLENNSNEQLPTEVIVTELETQSSSNSEGTYFQPLCEQLRVSSSSSNSESSDLIDNNILDELRDWAVTNSVNHKQFSSLLKLLNAHPCFSNFPVDSRSVFEKPTKYSLQCIPPGEYVHLGLETVIDQCLAINSDIPQLKLQVNIDGLPLFKSSSQQFWPILGYVLNYTTQPFVIGVYCGRKKPTCSNDFLKPFVSEFMGLKDKLKIQNIELLIHSFVCDAPAKAYIKGTKGHTGYFGCDKCETEGTYVHNRVSFGDINARDRSNETFRNSNIDDDHHPKESILESIGSLDMIKDFPMDYMHLVCLGVVRKLLQIWIKGKPGPHKLNGAKINELSQSLIKLSGCMVDDFVRQPRGLTELDRWKATEFRQFLLYTGPVVLRKVISNESYTLFLTLSVAVRILSTNQCWYDVANHTCSWPPLKNPIHAVEKQKPVEQHWPKYKARKLHQFHSYPEARRALIKAEYTSDLEKSVFEVTPKRKRSCVSKRIISNIELEDSVDSDSDVCQVSSQLKKPPCLVSVEQLQSATSKSNSDTAGIGGQSAQEIHGNAATRHIDPGMTPYSNFTPGVFPQQINNTYMPPYYPNNYFSQAAAFGSHVIRPFQFPVTNEGERVGQTVPNNNEMGLMQQTASRVEFSENNFEHQFEIPSFAIGAGGAGSQNRNVEDDVEIHCRSSQGINIPSSLDTASTNTVSNEHTTDTSQILDVLKKLVQDVSYCKNALMNIETKLTSQGCSGFQNAKTTVIISQPFQSEPEFQMFDETITEDVKVKLRSQLLMSGGDTVAQFVGRVLKKVFSEELSVKFSMWGHKDNKNFSATNIWLVVKDCALSLTHIKPTEKGIERAVSEWFRHAGARLKTKTSRTGAASSEG</sequence>
<reference evidence="1 2" key="1">
    <citation type="submission" date="2024-08" db="EMBL/GenBank/DDBJ databases">
        <authorList>
            <person name="Cucini C."/>
            <person name="Frati F."/>
        </authorList>
    </citation>
    <scope>NUCLEOTIDE SEQUENCE [LARGE SCALE GENOMIC DNA]</scope>
</reference>
<evidence type="ECO:0000313" key="2">
    <source>
        <dbReference type="Proteomes" id="UP001642540"/>
    </source>
</evidence>
<dbReference type="EMBL" id="CAXLJM020000076">
    <property type="protein sequence ID" value="CAL8129170.1"/>
    <property type="molecule type" value="Genomic_DNA"/>
</dbReference>
<dbReference type="PANTHER" id="PTHR33053">
    <property type="entry name" value="PROTEIN, PUTATIVE-RELATED"/>
    <property type="match status" value="1"/>
</dbReference>
<accession>A0ABP1RJF1</accession>
<evidence type="ECO:0000313" key="1">
    <source>
        <dbReference type="EMBL" id="CAL8129170.1"/>
    </source>
</evidence>
<dbReference type="PANTHER" id="PTHR33053:SF24">
    <property type="entry name" value="TRANSPOSASE DOMAIN-CONTAINING PROTEIN"/>
    <property type="match status" value="1"/>
</dbReference>
<comment type="caution">
    <text evidence="1">The sequence shown here is derived from an EMBL/GenBank/DDBJ whole genome shotgun (WGS) entry which is preliminary data.</text>
</comment>
<proteinExistence type="predicted"/>
<keyword evidence="2" id="KW-1185">Reference proteome</keyword>
<protein>
    <recommendedName>
        <fullName evidence="3">DUF4806 domain-containing protein</fullName>
    </recommendedName>
</protein>
<organism evidence="1 2">
    <name type="scientific">Orchesella dallaii</name>
    <dbReference type="NCBI Taxonomy" id="48710"/>
    <lineage>
        <taxon>Eukaryota</taxon>
        <taxon>Metazoa</taxon>
        <taxon>Ecdysozoa</taxon>
        <taxon>Arthropoda</taxon>
        <taxon>Hexapoda</taxon>
        <taxon>Collembola</taxon>
        <taxon>Entomobryomorpha</taxon>
        <taxon>Entomobryoidea</taxon>
        <taxon>Orchesellidae</taxon>
        <taxon>Orchesellinae</taxon>
        <taxon>Orchesella</taxon>
    </lineage>
</organism>
<gene>
    <name evidence="1" type="ORF">ODALV1_LOCUS22933</name>
</gene>
<evidence type="ECO:0008006" key="3">
    <source>
        <dbReference type="Google" id="ProtNLM"/>
    </source>
</evidence>